<evidence type="ECO:0000313" key="4">
    <source>
        <dbReference type="Proteomes" id="UP001156882"/>
    </source>
</evidence>
<gene>
    <name evidence="3" type="ORF">GCM10007874_51150</name>
</gene>
<keyword evidence="1" id="KW-0472">Membrane</keyword>
<dbReference type="Proteomes" id="UP001156882">
    <property type="component" value="Unassembled WGS sequence"/>
</dbReference>
<name>A0ABQ6CP22_9HYPH</name>
<dbReference type="InterPro" id="IPR001107">
    <property type="entry name" value="Band_7"/>
</dbReference>
<dbReference type="InterPro" id="IPR017037">
    <property type="entry name" value="UCP035261"/>
</dbReference>
<comment type="caution">
    <text evidence="3">The sequence shown here is derived from an EMBL/GenBank/DDBJ whole genome shotgun (WGS) entry which is preliminary data.</text>
</comment>
<accession>A0ABQ6CP22</accession>
<evidence type="ECO:0000313" key="3">
    <source>
        <dbReference type="EMBL" id="GLS22098.1"/>
    </source>
</evidence>
<evidence type="ECO:0000256" key="1">
    <source>
        <dbReference type="SAM" id="Phobius"/>
    </source>
</evidence>
<evidence type="ECO:0000259" key="2">
    <source>
        <dbReference type="Pfam" id="PF01145"/>
    </source>
</evidence>
<dbReference type="EMBL" id="BSPC01000058">
    <property type="protein sequence ID" value="GLS22098.1"/>
    <property type="molecule type" value="Genomic_DNA"/>
</dbReference>
<keyword evidence="1" id="KW-1133">Transmembrane helix</keyword>
<dbReference type="Pfam" id="PF01145">
    <property type="entry name" value="Band_7"/>
    <property type="match status" value="1"/>
</dbReference>
<sequence length="673" mass="74043">MDKLMLDLLQGEHADLILLLAKIVGVLIAIALFVRVSGIVRYIPNDRLGVLEKLWSFRGSVQSGFIALRGEAGYQPDVLRGGFHFFMPFQFRIHPVSLVTIPQSEIGYVFARDGEPLPPTQTLANNEVANDFQDARGFLSNGGQKGPQRKILREGTYAINLAQFVVLTRDSIYAVRLNTSEKTLFENMSTLIAERSGFQPVVIKDAQDVIGVVTVHDGPSLPDGEIIAPTVGSATNDPDFHNNFQDTEKFLRAGGYRGRQYQVLADGSYYLNRLFATVELVNKTVIEVGTVGVVVSYTGRRGIDQSGEAYRHGELVDPGYRGVWTTPLLPGKYAFNTYAGKIVAVPTTNFVLKWTKEQSGPHRLDENLSEISLITRDAFEPLLPLSVVVHIDYRKAPLVVQRFGDIKKLVEQTLDPMVSAYFKNIAQTKTLIQLLQERSDIQQKSGDEMRAKFEGYSLELQEVLIGTPHAGTGQGIEQILIQLRERQIAVEKVETYKLQEVAAVQERTLREKQAMAEQQTQITASALSIQVRENEGKAKLAQTRQEAETIQVTAKANAERARLEGGGEADRIRFIGSADADKIRAIGLAQAEATDKQVQAYGGPQYQLNSQVLMRFAEAIENGKLPLVPNIMVGGGKGEGGSGNLVEMLLAMLVAERTGTPQRPAAPAGERAN</sequence>
<feature type="domain" description="Band 7" evidence="2">
    <location>
        <begin position="285"/>
        <end position="492"/>
    </location>
</feature>
<keyword evidence="4" id="KW-1185">Reference proteome</keyword>
<reference evidence="4" key="1">
    <citation type="journal article" date="2019" name="Int. J. Syst. Evol. Microbiol.">
        <title>The Global Catalogue of Microorganisms (GCM) 10K type strain sequencing project: providing services to taxonomists for standard genome sequencing and annotation.</title>
        <authorList>
            <consortium name="The Broad Institute Genomics Platform"/>
            <consortium name="The Broad Institute Genome Sequencing Center for Infectious Disease"/>
            <person name="Wu L."/>
            <person name="Ma J."/>
        </authorList>
    </citation>
    <scope>NUCLEOTIDE SEQUENCE [LARGE SCALE GENOMIC DNA]</scope>
    <source>
        <strain evidence="4">NBRC 101365</strain>
    </source>
</reference>
<feature type="transmembrane region" description="Helical" evidence="1">
    <location>
        <begin position="16"/>
        <end position="34"/>
    </location>
</feature>
<dbReference type="PIRSF" id="PIRSF035261">
    <property type="entry name" value="UCP035261"/>
    <property type="match status" value="1"/>
</dbReference>
<organism evidence="3 4">
    <name type="scientific">Labrys miyagiensis</name>
    <dbReference type="NCBI Taxonomy" id="346912"/>
    <lineage>
        <taxon>Bacteria</taxon>
        <taxon>Pseudomonadati</taxon>
        <taxon>Pseudomonadota</taxon>
        <taxon>Alphaproteobacteria</taxon>
        <taxon>Hyphomicrobiales</taxon>
        <taxon>Xanthobacteraceae</taxon>
        <taxon>Labrys</taxon>
    </lineage>
</organism>
<protein>
    <recommendedName>
        <fullName evidence="2">Band 7 domain-containing protein</fullName>
    </recommendedName>
</protein>
<keyword evidence="1" id="KW-0812">Transmembrane</keyword>
<proteinExistence type="predicted"/>